<accession>A0A942T3V1</accession>
<evidence type="ECO:0000259" key="2">
    <source>
        <dbReference type="SMART" id="SM00642"/>
    </source>
</evidence>
<dbReference type="InterPro" id="IPR014756">
    <property type="entry name" value="Ig_E-set"/>
</dbReference>
<reference evidence="3" key="1">
    <citation type="submission" date="2021-05" db="EMBL/GenBank/DDBJ databases">
        <title>Novel Bacillus species.</title>
        <authorList>
            <person name="Liu G."/>
        </authorList>
    </citation>
    <scope>NUCLEOTIDE SEQUENCE</scope>
    <source>
        <strain evidence="3 5">FJAT-50051</strain>
    </source>
</reference>
<sequence>MESTKRIFQAYLDEMTIITILLPLSYHNGQSSSFSLICGAEKSPLNIIDKIPIENYLKYICRLADEICFGKEYVIADDHGGRTDLQIGAVIRTEAFDNKFFYEGNDLGVTYQRDRAQIKLWAPTATQVKLKLRHPATQYAEIIKMKLGDRGVWCLDINRDLELYQYSFLVQVNKTWREAVDPYAKAVSANGEHGVIVSLEKTARPKVEQPPMTSPVEAIIYEAHIRDFTIHPESGVKNKGLYLGASELNTKGVDGEPTGLSYVKDLGITHLELLPFHDFAGVDEWNSDKEYNWGYNPLHFNAPEGSYSTNPSDPYSRISELKDLIDQIHRVGLRVIMDVVYNHVYIREESSFEKIVPGYYFRHNEIGLPANGTGVGNDIASERKMVRKFIVDSIRYWLEEYHVDGFRFDLMGILDIETMNAVRKVCDSLEKGIIILGEGWNLNTPLPFQKKAIIANQAKLPDIAQFNDQFRDTIKGSTFNILDKGYALGNKQYLEAAFEMITGSIGFRAKGAGIFNEPVQSINYVECHDNHTLWDKLQSCLPDVDDAVRMRYHRLATGIVLLAQGIPFLHSGQEFFRTKQGEGNSYRSPDPINQLDWNRKSQFKENGDYIKGLIQIRKEYPCFRLRTAAEIRNQVSRLPLPSPILGCSFQQGDSVVILITNPSLTSHKVNIPNGEWSALVDRDSACVNAKKVFRGAEIQVEPISLNVLVKK</sequence>
<dbReference type="EMBL" id="JAGYPE020000013">
    <property type="protein sequence ID" value="MCH6265814.1"/>
    <property type="molecule type" value="Genomic_DNA"/>
</dbReference>
<dbReference type="GO" id="GO:0005975">
    <property type="term" value="P:carbohydrate metabolic process"/>
    <property type="evidence" value="ECO:0007669"/>
    <property type="project" value="InterPro"/>
</dbReference>
<dbReference type="EMBL" id="JAGYPE010000005">
    <property type="protein sequence ID" value="MBS4184653.1"/>
    <property type="molecule type" value="Genomic_DNA"/>
</dbReference>
<dbReference type="Pfam" id="PF02922">
    <property type="entry name" value="CBM_48"/>
    <property type="match status" value="1"/>
</dbReference>
<dbReference type="Gene3D" id="3.20.20.80">
    <property type="entry name" value="Glycosidases"/>
    <property type="match status" value="1"/>
</dbReference>
<dbReference type="InterPro" id="IPR013783">
    <property type="entry name" value="Ig-like_fold"/>
</dbReference>
<dbReference type="GO" id="GO:0051060">
    <property type="term" value="F:pullulanase activity"/>
    <property type="evidence" value="ECO:0007669"/>
    <property type="project" value="UniProtKB-EC"/>
</dbReference>
<dbReference type="EC" id="3.2.1.41" evidence="3"/>
<protein>
    <submittedName>
        <fullName evidence="3">Type I pullulanase</fullName>
        <ecNumber evidence="3">3.2.1.41</ecNumber>
    </submittedName>
</protein>
<feature type="domain" description="Glycosyl hydrolase family 13 catalytic" evidence="2">
    <location>
        <begin position="254"/>
        <end position="617"/>
    </location>
</feature>
<dbReference type="CDD" id="cd11341">
    <property type="entry name" value="AmyAc_Pullulanase_LD-like"/>
    <property type="match status" value="1"/>
</dbReference>
<dbReference type="InterPro" id="IPR040697">
    <property type="entry name" value="PulA_N1"/>
</dbReference>
<dbReference type="InterPro" id="IPR011840">
    <property type="entry name" value="PulA_typeI"/>
</dbReference>
<dbReference type="AlphaFoldDB" id="A0A942T3V1"/>
<dbReference type="InterPro" id="IPR004193">
    <property type="entry name" value="Glyco_hydro_13_N"/>
</dbReference>
<dbReference type="Proteomes" id="UP000677265">
    <property type="component" value="Unassembled WGS sequence"/>
</dbReference>
<comment type="similarity">
    <text evidence="1">Belongs to the glycosyl hydrolase 13 family.</text>
</comment>
<dbReference type="Gene3D" id="2.60.40.10">
    <property type="entry name" value="Immunoglobulins"/>
    <property type="match status" value="1"/>
</dbReference>
<evidence type="ECO:0000313" key="5">
    <source>
        <dbReference type="Proteomes" id="UP000677265"/>
    </source>
</evidence>
<name>A0A942T3V1_9BACI</name>
<dbReference type="SUPFAM" id="SSF51445">
    <property type="entry name" value="(Trans)glycosidases"/>
    <property type="match status" value="1"/>
</dbReference>
<dbReference type="InterPro" id="IPR013780">
    <property type="entry name" value="Glyco_hydro_b"/>
</dbReference>
<dbReference type="Gene3D" id="2.60.40.2320">
    <property type="match status" value="1"/>
</dbReference>
<dbReference type="Pfam" id="PF17999">
    <property type="entry name" value="PulA_N1"/>
    <property type="match status" value="1"/>
</dbReference>
<keyword evidence="3" id="KW-0378">Hydrolase</keyword>
<dbReference type="SMART" id="SM00642">
    <property type="entry name" value="Aamy"/>
    <property type="match status" value="1"/>
</dbReference>
<dbReference type="Gene3D" id="2.60.40.1180">
    <property type="entry name" value="Golgi alpha-mannosidase II"/>
    <property type="match status" value="1"/>
</dbReference>
<keyword evidence="5" id="KW-1185">Reference proteome</keyword>
<evidence type="ECO:0000256" key="1">
    <source>
        <dbReference type="ARBA" id="ARBA00008061"/>
    </source>
</evidence>
<dbReference type="RefSeq" id="WP_213144571.1">
    <property type="nucleotide sequence ID" value="NZ_JAGYPE020000013.1"/>
</dbReference>
<proteinExistence type="inferred from homology"/>
<evidence type="ECO:0000313" key="3">
    <source>
        <dbReference type="EMBL" id="MBS4184653.1"/>
    </source>
</evidence>
<dbReference type="InterPro" id="IPR006047">
    <property type="entry name" value="GH13_cat_dom"/>
</dbReference>
<dbReference type="SUPFAM" id="SSF81296">
    <property type="entry name" value="E set domains"/>
    <property type="match status" value="1"/>
</dbReference>
<comment type="caution">
    <text evidence="3">The sequence shown here is derived from an EMBL/GenBank/DDBJ whole genome shotgun (WGS) entry which is preliminary data.</text>
</comment>
<dbReference type="NCBIfam" id="TIGR02104">
    <property type="entry name" value="pulA_typeI"/>
    <property type="match status" value="1"/>
</dbReference>
<gene>
    <name evidence="3" type="primary">pulA</name>
    <name evidence="4" type="ORF">KHB02_009725</name>
    <name evidence="3" type="ORF">KHB02_25080</name>
</gene>
<dbReference type="PANTHER" id="PTHR43002">
    <property type="entry name" value="GLYCOGEN DEBRANCHING ENZYME"/>
    <property type="match status" value="1"/>
</dbReference>
<organism evidence="3">
    <name type="scientific">Neobacillus citreus</name>
    <dbReference type="NCBI Taxonomy" id="2833578"/>
    <lineage>
        <taxon>Bacteria</taxon>
        <taxon>Bacillati</taxon>
        <taxon>Bacillota</taxon>
        <taxon>Bacilli</taxon>
        <taxon>Bacillales</taxon>
        <taxon>Bacillaceae</taxon>
        <taxon>Neobacillus</taxon>
    </lineage>
</organism>
<dbReference type="InterPro" id="IPR017853">
    <property type="entry name" value="GH"/>
</dbReference>
<keyword evidence="3" id="KW-0326">Glycosidase</keyword>
<dbReference type="CDD" id="cd02860">
    <property type="entry name" value="E_set_Pullulanase"/>
    <property type="match status" value="1"/>
</dbReference>
<evidence type="ECO:0000313" key="4">
    <source>
        <dbReference type="EMBL" id="MCH6265814.1"/>
    </source>
</evidence>